<dbReference type="SUPFAM" id="SSF47473">
    <property type="entry name" value="EF-hand"/>
    <property type="match status" value="1"/>
</dbReference>
<protein>
    <recommendedName>
        <fullName evidence="3">EF-hand domain-containing protein</fullName>
    </recommendedName>
</protein>
<accession>A0A8T0UCK0</accession>
<dbReference type="EMBL" id="CM029042">
    <property type="protein sequence ID" value="KAG2618454.1"/>
    <property type="molecule type" value="Genomic_DNA"/>
</dbReference>
<dbReference type="FunFam" id="1.10.238.10:FF:000001">
    <property type="entry name" value="Calmodulin 1"/>
    <property type="match status" value="1"/>
</dbReference>
<dbReference type="Pfam" id="PF13405">
    <property type="entry name" value="EF-hand_6"/>
    <property type="match status" value="1"/>
</dbReference>
<keyword evidence="5" id="KW-1185">Reference proteome</keyword>
<dbReference type="InterPro" id="IPR011992">
    <property type="entry name" value="EF-hand-dom_pair"/>
</dbReference>
<keyword evidence="1" id="KW-0677">Repeat</keyword>
<dbReference type="InterPro" id="IPR018247">
    <property type="entry name" value="EF_Hand_1_Ca_BS"/>
</dbReference>
<evidence type="ECO:0000256" key="1">
    <source>
        <dbReference type="ARBA" id="ARBA00022737"/>
    </source>
</evidence>
<proteinExistence type="predicted"/>
<evidence type="ECO:0000259" key="3">
    <source>
        <dbReference type="PROSITE" id="PS50222"/>
    </source>
</evidence>
<dbReference type="Pfam" id="PF13499">
    <property type="entry name" value="EF-hand_7"/>
    <property type="match status" value="1"/>
</dbReference>
<name>A0A8T0UCK0_PANVG</name>
<dbReference type="InterPro" id="IPR050230">
    <property type="entry name" value="CALM/Myosin/TropC-like"/>
</dbReference>
<dbReference type="Gene3D" id="1.10.238.10">
    <property type="entry name" value="EF-hand"/>
    <property type="match status" value="2"/>
</dbReference>
<evidence type="ECO:0000313" key="5">
    <source>
        <dbReference type="Proteomes" id="UP000823388"/>
    </source>
</evidence>
<dbReference type="InterPro" id="IPR002048">
    <property type="entry name" value="EF_hand_dom"/>
</dbReference>
<comment type="caution">
    <text evidence="4">The sequence shown here is derived from an EMBL/GenBank/DDBJ whole genome shotgun (WGS) entry which is preliminary data.</text>
</comment>
<evidence type="ECO:0000256" key="2">
    <source>
        <dbReference type="ARBA" id="ARBA00022837"/>
    </source>
</evidence>
<dbReference type="PROSITE" id="PS00018">
    <property type="entry name" value="EF_HAND_1"/>
    <property type="match status" value="1"/>
</dbReference>
<dbReference type="PROSITE" id="PS50222">
    <property type="entry name" value="EF_HAND_2"/>
    <property type="match status" value="2"/>
</dbReference>
<keyword evidence="2" id="KW-0106">Calcium</keyword>
<feature type="domain" description="EF-hand" evidence="3">
    <location>
        <begin position="61"/>
        <end position="96"/>
    </location>
</feature>
<dbReference type="CDD" id="cd00051">
    <property type="entry name" value="EFh"/>
    <property type="match status" value="2"/>
</dbReference>
<dbReference type="SMART" id="SM00054">
    <property type="entry name" value="EFh"/>
    <property type="match status" value="3"/>
</dbReference>
<evidence type="ECO:0000313" key="4">
    <source>
        <dbReference type="EMBL" id="KAG2618454.1"/>
    </source>
</evidence>
<dbReference type="Proteomes" id="UP000823388">
    <property type="component" value="Chromosome 3N"/>
</dbReference>
<dbReference type="GO" id="GO:0016460">
    <property type="term" value="C:myosin II complex"/>
    <property type="evidence" value="ECO:0007669"/>
    <property type="project" value="TreeGrafter"/>
</dbReference>
<organism evidence="4 5">
    <name type="scientific">Panicum virgatum</name>
    <name type="common">Blackwell switchgrass</name>
    <dbReference type="NCBI Taxonomy" id="38727"/>
    <lineage>
        <taxon>Eukaryota</taxon>
        <taxon>Viridiplantae</taxon>
        <taxon>Streptophyta</taxon>
        <taxon>Embryophyta</taxon>
        <taxon>Tracheophyta</taxon>
        <taxon>Spermatophyta</taxon>
        <taxon>Magnoliopsida</taxon>
        <taxon>Liliopsida</taxon>
        <taxon>Poales</taxon>
        <taxon>Poaceae</taxon>
        <taxon>PACMAD clade</taxon>
        <taxon>Panicoideae</taxon>
        <taxon>Panicodae</taxon>
        <taxon>Paniceae</taxon>
        <taxon>Panicinae</taxon>
        <taxon>Panicum</taxon>
        <taxon>Panicum sect. Hiantes</taxon>
    </lineage>
</organism>
<sequence length="205" mass="22738">MPDRRLEIVWPFPFDLSESNHRKTLHFFLEKNSLHPPQERGGWGAGERAARAGMAEKLTPEQADECKEIFDLFDADEDGRIATGELVTALRSLGQNVDEAEARRFLVDAGVPAGAAAIDLAAFLAVAARRMGAGPSAERLAECFDVFDDARSGSIPAEQLRQVMVSHGDRLTEEEADAMLREADPRGEGRVEYKEYVKVLLRDRK</sequence>
<feature type="domain" description="EF-hand" evidence="3">
    <location>
        <begin position="135"/>
        <end position="170"/>
    </location>
</feature>
<reference evidence="4 5" key="1">
    <citation type="submission" date="2020-05" db="EMBL/GenBank/DDBJ databases">
        <title>WGS assembly of Panicum virgatum.</title>
        <authorList>
            <person name="Lovell J.T."/>
            <person name="Jenkins J."/>
            <person name="Shu S."/>
            <person name="Juenger T.E."/>
            <person name="Schmutz J."/>
        </authorList>
    </citation>
    <scope>NUCLEOTIDE SEQUENCE [LARGE SCALE GENOMIC DNA]</scope>
    <source>
        <strain evidence="5">cv. AP13</strain>
    </source>
</reference>
<dbReference type="GO" id="GO:0005509">
    <property type="term" value="F:calcium ion binding"/>
    <property type="evidence" value="ECO:0007669"/>
    <property type="project" value="InterPro"/>
</dbReference>
<dbReference type="PANTHER" id="PTHR23048">
    <property type="entry name" value="MYOSIN LIGHT CHAIN 1, 3"/>
    <property type="match status" value="1"/>
</dbReference>
<dbReference type="PANTHER" id="PTHR23048:SF51">
    <property type="entry name" value="EF-HAND DOMAIN-CONTAINING PROTEIN"/>
    <property type="match status" value="1"/>
</dbReference>
<dbReference type="AlphaFoldDB" id="A0A8T0UCK0"/>
<gene>
    <name evidence="4" type="ORF">PVAP13_3NG079599</name>
</gene>
<dbReference type="OrthoDB" id="26525at2759"/>